<dbReference type="PANTHER" id="PTHR24346">
    <property type="entry name" value="MAP/MICROTUBULE AFFINITY-REGULATING KINASE"/>
    <property type="match status" value="1"/>
</dbReference>
<evidence type="ECO:0000256" key="2">
    <source>
        <dbReference type="ARBA" id="ARBA00022840"/>
    </source>
</evidence>
<evidence type="ECO:0000256" key="1">
    <source>
        <dbReference type="ARBA" id="ARBA00022741"/>
    </source>
</evidence>
<dbReference type="Proteomes" id="UP001642484">
    <property type="component" value="Unassembled WGS sequence"/>
</dbReference>
<keyword evidence="4" id="KW-0808">Transferase</keyword>
<proteinExistence type="inferred from homology"/>
<dbReference type="EMBL" id="CAXAMN010000592">
    <property type="protein sequence ID" value="CAK8989647.1"/>
    <property type="molecule type" value="Genomic_DNA"/>
</dbReference>
<dbReference type="PROSITE" id="PS50011">
    <property type="entry name" value="PROTEIN_KINASE_DOM"/>
    <property type="match status" value="1"/>
</dbReference>
<comment type="caution">
    <text evidence="7">The sequence shown here is derived from an EMBL/GenBank/DDBJ whole genome shotgun (WGS) entry which is preliminary data.</text>
</comment>
<evidence type="ECO:0000313" key="7">
    <source>
        <dbReference type="EMBL" id="CAK8989647.1"/>
    </source>
</evidence>
<name>A0ABP0HI58_9DINO</name>
<dbReference type="Gene3D" id="1.10.510.10">
    <property type="entry name" value="Transferase(Phosphotransferase) domain 1"/>
    <property type="match status" value="1"/>
</dbReference>
<keyword evidence="4" id="KW-0418">Kinase</keyword>
<evidence type="ECO:0000256" key="5">
    <source>
        <dbReference type="SAM" id="MobiDB-lite"/>
    </source>
</evidence>
<dbReference type="SUPFAM" id="SSF56112">
    <property type="entry name" value="Protein kinase-like (PK-like)"/>
    <property type="match status" value="1"/>
</dbReference>
<gene>
    <name evidence="7" type="ORF">CCMP2556_LOCUS1737</name>
</gene>
<accession>A0ABP0HI58</accession>
<dbReference type="InterPro" id="IPR008271">
    <property type="entry name" value="Ser/Thr_kinase_AS"/>
</dbReference>
<dbReference type="InterPro" id="IPR036572">
    <property type="entry name" value="Doublecortin_dom_sf"/>
</dbReference>
<feature type="domain" description="Protein kinase" evidence="6">
    <location>
        <begin position="105"/>
        <end position="358"/>
    </location>
</feature>
<dbReference type="InterPro" id="IPR011009">
    <property type="entry name" value="Kinase-like_dom_sf"/>
</dbReference>
<reference evidence="7 8" key="1">
    <citation type="submission" date="2024-02" db="EMBL/GenBank/DDBJ databases">
        <authorList>
            <person name="Chen Y."/>
            <person name="Shah S."/>
            <person name="Dougan E. K."/>
            <person name="Thang M."/>
            <person name="Chan C."/>
        </authorList>
    </citation>
    <scope>NUCLEOTIDE SEQUENCE [LARGE SCALE GENOMIC DNA]</scope>
</reference>
<keyword evidence="4" id="KW-0723">Serine/threonine-protein kinase</keyword>
<dbReference type="SUPFAM" id="SSF89837">
    <property type="entry name" value="Doublecortin (DC)"/>
    <property type="match status" value="1"/>
</dbReference>
<dbReference type="InterPro" id="IPR017441">
    <property type="entry name" value="Protein_kinase_ATP_BS"/>
</dbReference>
<keyword evidence="1 3" id="KW-0547">Nucleotide-binding</keyword>
<feature type="region of interest" description="Disordered" evidence="5">
    <location>
        <begin position="367"/>
        <end position="481"/>
    </location>
</feature>
<evidence type="ECO:0000313" key="8">
    <source>
        <dbReference type="Proteomes" id="UP001642484"/>
    </source>
</evidence>
<evidence type="ECO:0000259" key="6">
    <source>
        <dbReference type="PROSITE" id="PS50011"/>
    </source>
</evidence>
<sequence length="481" mass="53400">MFGAFDSFHVDFSDVDVIKIFVRRNGTSDALREVLLPPHTKIAGLLEKCTKALDMETPAAKAFHSNGVECTDVDQVDQGEVLHISCGEPFQVTDAGAGTQMVGDYVLHEKLGQGGFGCVMKGVHIETAEPAAVKFVPKKSFRQFSDLQRVFQEIQALRNLRHPHIIRVLDVADHPDSICFIMEFAAGGELRGYVERHSCLEEEEARTFFKQIVRAVHYIHSKKIIHRDLKLENVLLDAHNRCKIVDFGLSDYVSSKERTVTDAGTEAYLAPEVFNGCSGDADPYKIDVWALGVILYALCHGRLPFGRPDRETCARIESDGLSFKETASTNYRRIVRAMLTPRPEKRAFVDEITLDSWVTIHRFADFDEVPSPTSPGEDGEVPGASMEERARLSTEDQELEAPPGTSMTELDVERAQTARAELEGHSPRRERRPRTVSDSPGTSATTPRTILRKGPTGLGRAGMAVIRGDRHEQKGCLTRGA</sequence>
<evidence type="ECO:0000256" key="4">
    <source>
        <dbReference type="RuleBase" id="RU000304"/>
    </source>
</evidence>
<feature type="compositionally biased region" description="Polar residues" evidence="5">
    <location>
        <begin position="436"/>
        <end position="448"/>
    </location>
</feature>
<keyword evidence="8" id="KW-1185">Reference proteome</keyword>
<dbReference type="SMART" id="SM00220">
    <property type="entry name" value="S_TKc"/>
    <property type="match status" value="1"/>
</dbReference>
<evidence type="ECO:0000256" key="3">
    <source>
        <dbReference type="PROSITE-ProRule" id="PRU10141"/>
    </source>
</evidence>
<keyword evidence="2 3" id="KW-0067">ATP-binding</keyword>
<dbReference type="Pfam" id="PF00069">
    <property type="entry name" value="Pkinase"/>
    <property type="match status" value="1"/>
</dbReference>
<protein>
    <recommendedName>
        <fullName evidence="6">Protein kinase domain-containing protein</fullName>
    </recommendedName>
</protein>
<dbReference type="PROSITE" id="PS00108">
    <property type="entry name" value="PROTEIN_KINASE_ST"/>
    <property type="match status" value="1"/>
</dbReference>
<organism evidence="7 8">
    <name type="scientific">Durusdinium trenchii</name>
    <dbReference type="NCBI Taxonomy" id="1381693"/>
    <lineage>
        <taxon>Eukaryota</taxon>
        <taxon>Sar</taxon>
        <taxon>Alveolata</taxon>
        <taxon>Dinophyceae</taxon>
        <taxon>Suessiales</taxon>
        <taxon>Symbiodiniaceae</taxon>
        <taxon>Durusdinium</taxon>
    </lineage>
</organism>
<dbReference type="InterPro" id="IPR000719">
    <property type="entry name" value="Prot_kinase_dom"/>
</dbReference>
<dbReference type="PROSITE" id="PS00107">
    <property type="entry name" value="PROTEIN_KINASE_ATP"/>
    <property type="match status" value="1"/>
</dbReference>
<feature type="compositionally biased region" description="Basic and acidic residues" evidence="5">
    <location>
        <begin position="411"/>
        <end position="427"/>
    </location>
</feature>
<comment type="similarity">
    <text evidence="4">Belongs to the protein kinase superfamily.</text>
</comment>
<dbReference type="PANTHER" id="PTHR24346:SF30">
    <property type="entry name" value="MATERNAL EMBRYONIC LEUCINE ZIPPER KINASE"/>
    <property type="match status" value="1"/>
</dbReference>
<feature type="binding site" evidence="3">
    <location>
        <position position="139"/>
    </location>
    <ligand>
        <name>ATP</name>
        <dbReference type="ChEBI" id="CHEBI:30616"/>
    </ligand>
</feature>